<dbReference type="InterPro" id="IPR020846">
    <property type="entry name" value="MFS_dom"/>
</dbReference>
<dbReference type="EMBL" id="BARS01030654">
    <property type="protein sequence ID" value="GAG24344.1"/>
    <property type="molecule type" value="Genomic_DNA"/>
</dbReference>
<sequence>MLVQILDTYSTLYPGSMPSLIMAEFFPGAPVNVTSSIAALAGSITSFGMYFLFFNQYLVDKIGRKRMLAITVLGMSIASLGMFLS</sequence>
<keyword evidence="1" id="KW-1133">Transmembrane helix</keyword>
<keyword evidence="1" id="KW-0812">Transmembrane</keyword>
<dbReference type="AlphaFoldDB" id="X0W0N7"/>
<proteinExistence type="predicted"/>
<feature type="domain" description="Major facilitator superfamily (MFS) profile" evidence="2">
    <location>
        <begin position="1"/>
        <end position="85"/>
    </location>
</feature>
<comment type="caution">
    <text evidence="3">The sequence shown here is derived from an EMBL/GenBank/DDBJ whole genome shotgun (WGS) entry which is preliminary data.</text>
</comment>
<evidence type="ECO:0000256" key="1">
    <source>
        <dbReference type="SAM" id="Phobius"/>
    </source>
</evidence>
<dbReference type="PROSITE" id="PS50850">
    <property type="entry name" value="MFS"/>
    <property type="match status" value="1"/>
</dbReference>
<accession>X0W0N7</accession>
<dbReference type="Gene3D" id="1.20.1250.20">
    <property type="entry name" value="MFS general substrate transporter like domains"/>
    <property type="match status" value="1"/>
</dbReference>
<dbReference type="InterPro" id="IPR036259">
    <property type="entry name" value="MFS_trans_sf"/>
</dbReference>
<feature type="transmembrane region" description="Helical" evidence="1">
    <location>
        <begin position="33"/>
        <end position="54"/>
    </location>
</feature>
<dbReference type="GO" id="GO:0022857">
    <property type="term" value="F:transmembrane transporter activity"/>
    <property type="evidence" value="ECO:0007669"/>
    <property type="project" value="InterPro"/>
</dbReference>
<protein>
    <recommendedName>
        <fullName evidence="2">Major facilitator superfamily (MFS) profile domain-containing protein</fullName>
    </recommendedName>
</protein>
<gene>
    <name evidence="3" type="ORF">S01H1_47796</name>
</gene>
<evidence type="ECO:0000313" key="3">
    <source>
        <dbReference type="EMBL" id="GAG24344.1"/>
    </source>
</evidence>
<dbReference type="SUPFAM" id="SSF103473">
    <property type="entry name" value="MFS general substrate transporter"/>
    <property type="match status" value="1"/>
</dbReference>
<name>X0W0N7_9ZZZZ</name>
<feature type="non-terminal residue" evidence="3">
    <location>
        <position position="85"/>
    </location>
</feature>
<keyword evidence="1" id="KW-0472">Membrane</keyword>
<reference evidence="3" key="1">
    <citation type="journal article" date="2014" name="Front. Microbiol.">
        <title>High frequency of phylogenetically diverse reductive dehalogenase-homologous genes in deep subseafloor sedimentary metagenomes.</title>
        <authorList>
            <person name="Kawai M."/>
            <person name="Futagami T."/>
            <person name="Toyoda A."/>
            <person name="Takaki Y."/>
            <person name="Nishi S."/>
            <person name="Hori S."/>
            <person name="Arai W."/>
            <person name="Tsubouchi T."/>
            <person name="Morono Y."/>
            <person name="Uchiyama I."/>
            <person name="Ito T."/>
            <person name="Fujiyama A."/>
            <person name="Inagaki F."/>
            <person name="Takami H."/>
        </authorList>
    </citation>
    <scope>NUCLEOTIDE SEQUENCE</scope>
    <source>
        <strain evidence="3">Expedition CK06-06</strain>
    </source>
</reference>
<feature type="transmembrane region" description="Helical" evidence="1">
    <location>
        <begin position="66"/>
        <end position="84"/>
    </location>
</feature>
<organism evidence="3">
    <name type="scientific">marine sediment metagenome</name>
    <dbReference type="NCBI Taxonomy" id="412755"/>
    <lineage>
        <taxon>unclassified sequences</taxon>
        <taxon>metagenomes</taxon>
        <taxon>ecological metagenomes</taxon>
    </lineage>
</organism>
<evidence type="ECO:0000259" key="2">
    <source>
        <dbReference type="PROSITE" id="PS50850"/>
    </source>
</evidence>